<feature type="region of interest" description="Disordered" evidence="1">
    <location>
        <begin position="233"/>
        <end position="273"/>
    </location>
</feature>
<dbReference type="EMBL" id="CR932726">
    <property type="protein sequence ID" value="CAI39392.1"/>
    <property type="molecule type" value="Genomic_DNA"/>
</dbReference>
<sequence length="273" mass="31051">MSNHPASTRPPQQAQRPAPQHPIAYSPPRTYAPPAGFASPSYLPIQQSFVGSPVQYIPQPVAVQPVAVQPVAVQPVAVQPAQQVIKGESRIEYIPYEKSVIEYEEVRQRIQVPREKYVTEYQAIEYQTEYIPQVFYDKVTEYIPVDRFQDRVEYYPVERQVVHQPVQQVVAQPVVQSVVQQVPQYVAPVQSVVQPVFQQPQFQYAPYVQPNFAPSRIAPVSYAPPLSYGHPVSHPRRHVNSYVNHQSPPAKPLPAQKPQPQKEKKSFLDNIFS</sequence>
<protein>
    <submittedName>
        <fullName evidence="2">EPI35 protein</fullName>
    </submittedName>
</protein>
<dbReference type="Pfam" id="PF10992">
    <property type="entry name" value="Epiplasmin"/>
    <property type="match status" value="1"/>
</dbReference>
<gene>
    <name evidence="2" type="primary">EPI35</name>
</gene>
<dbReference type="InterPro" id="IPR021258">
    <property type="entry name" value="Epiplasmin"/>
</dbReference>
<dbReference type="AlphaFoldDB" id="Q3SDG6"/>
<name>Q3SDG6_PARTE</name>
<evidence type="ECO:0000256" key="1">
    <source>
        <dbReference type="SAM" id="MobiDB-lite"/>
    </source>
</evidence>
<reference evidence="2" key="1">
    <citation type="submission" date="2005-01" db="EMBL/GenBank/DDBJ databases">
        <authorList>
            <person name="Genoscope"/>
        </authorList>
    </citation>
    <scope>NUCLEOTIDE SEQUENCE</scope>
</reference>
<evidence type="ECO:0000313" key="2">
    <source>
        <dbReference type="EMBL" id="CAI39392.1"/>
    </source>
</evidence>
<organism evidence="2">
    <name type="scientific">Paramecium tetraurelia</name>
    <dbReference type="NCBI Taxonomy" id="5888"/>
    <lineage>
        <taxon>Eukaryota</taxon>
        <taxon>Sar</taxon>
        <taxon>Alveolata</taxon>
        <taxon>Ciliophora</taxon>
        <taxon>Intramacronucleata</taxon>
        <taxon>Oligohymenophorea</taxon>
        <taxon>Peniculida</taxon>
        <taxon>Parameciidae</taxon>
        <taxon>Paramecium</taxon>
    </lineage>
</organism>
<feature type="region of interest" description="Disordered" evidence="1">
    <location>
        <begin position="1"/>
        <end position="32"/>
    </location>
</feature>
<reference evidence="2" key="2">
    <citation type="journal article" date="2006" name="Protist">
        <title>The membrane skeleton in Paramecium: Molecular characterization of a novel epiplasmin family and preliminary GFP expression results.</title>
        <authorList>
            <person name="Pomel S."/>
            <person name="Diogon M."/>
            <person name="Bouchard P."/>
            <person name="Pradel L."/>
            <person name="Ravet V."/>
            <person name="Coffe G."/>
            <person name="Vigues B."/>
        </authorList>
    </citation>
    <scope>NUCLEOTIDE SEQUENCE</scope>
</reference>
<feature type="compositionally biased region" description="Low complexity" evidence="1">
    <location>
        <begin position="9"/>
        <end position="18"/>
    </location>
</feature>
<proteinExistence type="predicted"/>
<accession>Q3SDG6</accession>